<protein>
    <submittedName>
        <fullName evidence="2">Uncharacterized protein</fullName>
    </submittedName>
</protein>
<gene>
    <name evidence="2" type="ORF">FJU11_15085</name>
</gene>
<reference evidence="2 3" key="1">
    <citation type="submission" date="2019-06" db="EMBL/GenBank/DDBJ databases">
        <authorList>
            <person name="Li M."/>
        </authorList>
    </citation>
    <scope>NUCLEOTIDE SEQUENCE [LARGE SCALE GENOMIC DNA]</scope>
    <source>
        <strain evidence="2 3">BGMRC6574</strain>
    </source>
</reference>
<evidence type="ECO:0000313" key="2">
    <source>
        <dbReference type="EMBL" id="TPW26398.1"/>
    </source>
</evidence>
<feature type="region of interest" description="Disordered" evidence="1">
    <location>
        <begin position="93"/>
        <end position="121"/>
    </location>
</feature>
<comment type="caution">
    <text evidence="2">The sequence shown here is derived from an EMBL/GenBank/DDBJ whole genome shotgun (WGS) entry which is preliminary data.</text>
</comment>
<accession>A0A506TYW3</accession>
<sequence length="121" mass="13404">MPLTNAEKQARYRQRHEDKMAATRALAVRHDLLRARLSGLILKANEDRRQTDPRAPKISINDVLADQAAGTDTTGVMTEARPLFLEALFPECMPADSDEQPPATDAADDTSIDSHALYGRF</sequence>
<dbReference type="EMBL" id="VHLH01000031">
    <property type="protein sequence ID" value="TPW26398.1"/>
    <property type="molecule type" value="Genomic_DNA"/>
</dbReference>
<proteinExistence type="predicted"/>
<keyword evidence="3" id="KW-1185">Reference proteome</keyword>
<evidence type="ECO:0000256" key="1">
    <source>
        <dbReference type="SAM" id="MobiDB-lite"/>
    </source>
</evidence>
<dbReference type="AlphaFoldDB" id="A0A506TYW3"/>
<name>A0A506TYW3_9HYPH</name>
<evidence type="ECO:0000313" key="3">
    <source>
        <dbReference type="Proteomes" id="UP000320314"/>
    </source>
</evidence>
<organism evidence="2 3">
    <name type="scientific">Pararhizobium mangrovi</name>
    <dbReference type="NCBI Taxonomy" id="2590452"/>
    <lineage>
        <taxon>Bacteria</taxon>
        <taxon>Pseudomonadati</taxon>
        <taxon>Pseudomonadota</taxon>
        <taxon>Alphaproteobacteria</taxon>
        <taxon>Hyphomicrobiales</taxon>
        <taxon>Rhizobiaceae</taxon>
        <taxon>Rhizobium/Agrobacterium group</taxon>
        <taxon>Pararhizobium</taxon>
    </lineage>
</organism>
<dbReference type="Proteomes" id="UP000320314">
    <property type="component" value="Unassembled WGS sequence"/>
</dbReference>